<proteinExistence type="predicted"/>
<dbReference type="Ensembl" id="ENSMFAT00000095703.1">
    <property type="protein sequence ID" value="ENSMFAP00000052491.1"/>
    <property type="gene ID" value="ENSMFAG00000061887.1"/>
</dbReference>
<organism evidence="1 2">
    <name type="scientific">Macaca fascicularis</name>
    <name type="common">Crab-eating macaque</name>
    <name type="synonym">Cynomolgus monkey</name>
    <dbReference type="NCBI Taxonomy" id="9541"/>
    <lineage>
        <taxon>Eukaryota</taxon>
        <taxon>Metazoa</taxon>
        <taxon>Chordata</taxon>
        <taxon>Craniata</taxon>
        <taxon>Vertebrata</taxon>
        <taxon>Euteleostomi</taxon>
        <taxon>Mammalia</taxon>
        <taxon>Eutheria</taxon>
        <taxon>Euarchontoglires</taxon>
        <taxon>Primates</taxon>
        <taxon>Haplorrhini</taxon>
        <taxon>Catarrhini</taxon>
        <taxon>Cercopithecidae</taxon>
        <taxon>Cercopithecinae</taxon>
        <taxon>Macaca</taxon>
    </lineage>
</organism>
<accession>A0A7N9CKT5</accession>
<dbReference type="GeneTree" id="ENSGT00940000161627"/>
<dbReference type="Proteomes" id="UP000233100">
    <property type="component" value="Chromosome 12"/>
</dbReference>
<dbReference type="PANTHER" id="PTHR46254">
    <property type="entry name" value="PROTEIN GVQW1-RELATED"/>
    <property type="match status" value="1"/>
</dbReference>
<evidence type="ECO:0000313" key="1">
    <source>
        <dbReference type="Ensembl" id="ENSMFAP00000052491.1"/>
    </source>
</evidence>
<keyword evidence="2" id="KW-1185">Reference proteome</keyword>
<protein>
    <submittedName>
        <fullName evidence="1">Uncharacterized protein</fullName>
    </submittedName>
</protein>
<name>A0A7N9CKT5_MACFA</name>
<reference evidence="1" key="2">
    <citation type="submission" date="2025-08" db="UniProtKB">
        <authorList>
            <consortium name="Ensembl"/>
        </authorList>
    </citation>
    <scope>IDENTIFICATION</scope>
</reference>
<dbReference type="AlphaFoldDB" id="A0A7N9CKT5"/>
<dbReference type="PRINTS" id="PR02045">
    <property type="entry name" value="F138DOMAIN"/>
</dbReference>
<sequence length="109" mass="12303">MCHNFLVLRQSHSVPQAGVQWCDLSSLQPPSPRFKRFSCLSLPSSWDCRQMPPHQLIFVCLIETRFYCVGQAGVELLTSGDPPALVSQSVRITGMSHHTQPIFFLFKAE</sequence>
<evidence type="ECO:0000313" key="2">
    <source>
        <dbReference type="Proteomes" id="UP000233100"/>
    </source>
</evidence>
<reference evidence="1" key="3">
    <citation type="submission" date="2025-09" db="UniProtKB">
        <authorList>
            <consortium name="Ensembl"/>
        </authorList>
    </citation>
    <scope>IDENTIFICATION</scope>
</reference>
<dbReference type="PANTHER" id="PTHR46254:SF3">
    <property type="entry name" value="SECRETED PROTEIN"/>
    <property type="match status" value="1"/>
</dbReference>
<reference evidence="1 2" key="1">
    <citation type="submission" date="2013-03" db="EMBL/GenBank/DDBJ databases">
        <authorList>
            <person name="Warren W."/>
            <person name="Wilson R.K."/>
        </authorList>
    </citation>
    <scope>NUCLEOTIDE SEQUENCE</scope>
</reference>